<name>A0A2I7N7J7_9NEIS</name>
<dbReference type="Proteomes" id="UP000236655">
    <property type="component" value="Chromosome"/>
</dbReference>
<feature type="topological domain" description="Cytoplasmic" evidence="7">
    <location>
        <begin position="1"/>
        <end position="4"/>
    </location>
</feature>
<evidence type="ECO:0000256" key="2">
    <source>
        <dbReference type="ARBA" id="ARBA00022618"/>
    </source>
</evidence>
<feature type="topological domain" description="Periplasmic" evidence="7">
    <location>
        <begin position="23"/>
        <end position="100"/>
    </location>
</feature>
<dbReference type="GO" id="GO:0032153">
    <property type="term" value="C:cell division site"/>
    <property type="evidence" value="ECO:0007669"/>
    <property type="project" value="UniProtKB-UniRule"/>
</dbReference>
<accession>A0A2I7N7J7</accession>
<dbReference type="AlphaFoldDB" id="A0A2I7N7J7"/>
<sequence>MQKILFLVLCAIIAIFQYELWYGRGGIYDSKALENSISQQEKTNQKLQDRNDLIVDHLQELKGSADLMEARARKELNLIKPNEMLVVLPDDASAPISGKK</sequence>
<keyword evidence="3 7" id="KW-0812">Transmembrane</keyword>
<gene>
    <name evidence="7 8" type="primary">ftsB</name>
    <name evidence="8" type="ORF">CUN60_09050</name>
</gene>
<evidence type="ECO:0000256" key="6">
    <source>
        <dbReference type="ARBA" id="ARBA00023306"/>
    </source>
</evidence>
<dbReference type="InterPro" id="IPR007060">
    <property type="entry name" value="FtsL/DivIC"/>
</dbReference>
<evidence type="ECO:0000256" key="5">
    <source>
        <dbReference type="ARBA" id="ARBA00023136"/>
    </source>
</evidence>
<evidence type="ECO:0000256" key="1">
    <source>
        <dbReference type="ARBA" id="ARBA00022475"/>
    </source>
</evidence>
<dbReference type="GO" id="GO:0030428">
    <property type="term" value="C:cell septum"/>
    <property type="evidence" value="ECO:0007669"/>
    <property type="project" value="TreeGrafter"/>
</dbReference>
<dbReference type="PANTHER" id="PTHR37485:SF1">
    <property type="entry name" value="CELL DIVISION PROTEIN FTSB"/>
    <property type="match status" value="1"/>
</dbReference>
<comment type="subunit">
    <text evidence="7">Part of a complex composed of FtsB, FtsL and FtsQ.</text>
</comment>
<dbReference type="KEGG" id="nba:CUN60_09050"/>
<evidence type="ECO:0000313" key="8">
    <source>
        <dbReference type="EMBL" id="AUR52437.1"/>
    </source>
</evidence>
<dbReference type="EMBL" id="CP024847">
    <property type="protein sequence ID" value="AUR52437.1"/>
    <property type="molecule type" value="Genomic_DNA"/>
</dbReference>
<evidence type="ECO:0000256" key="3">
    <source>
        <dbReference type="ARBA" id="ARBA00022692"/>
    </source>
</evidence>
<keyword evidence="7" id="KW-0997">Cell inner membrane</keyword>
<keyword evidence="5 7" id="KW-0472">Membrane</keyword>
<dbReference type="Pfam" id="PF04977">
    <property type="entry name" value="DivIC"/>
    <property type="match status" value="1"/>
</dbReference>
<dbReference type="RefSeq" id="WP_102951730.1">
    <property type="nucleotide sequence ID" value="NZ_CP024847.1"/>
</dbReference>
<proteinExistence type="inferred from homology"/>
<dbReference type="InterPro" id="IPR023081">
    <property type="entry name" value="Cell_div_FtsB"/>
</dbReference>
<keyword evidence="2 7" id="KW-0132">Cell division</keyword>
<organism evidence="8 9">
    <name type="scientific">Aquella oligotrophica</name>
    <dbReference type="NCBI Taxonomy" id="2067065"/>
    <lineage>
        <taxon>Bacteria</taxon>
        <taxon>Pseudomonadati</taxon>
        <taxon>Pseudomonadota</taxon>
        <taxon>Betaproteobacteria</taxon>
        <taxon>Neisseriales</taxon>
        <taxon>Neisseriaceae</taxon>
        <taxon>Aquella</taxon>
    </lineage>
</organism>
<dbReference type="GO" id="GO:0043093">
    <property type="term" value="P:FtsZ-dependent cytokinesis"/>
    <property type="evidence" value="ECO:0007669"/>
    <property type="project" value="UniProtKB-UniRule"/>
</dbReference>
<evidence type="ECO:0000256" key="4">
    <source>
        <dbReference type="ARBA" id="ARBA00022989"/>
    </source>
</evidence>
<dbReference type="HAMAP" id="MF_00599">
    <property type="entry name" value="FtsB"/>
    <property type="match status" value="1"/>
</dbReference>
<protein>
    <recommendedName>
        <fullName evidence="7">Cell division protein FtsB</fullName>
    </recommendedName>
</protein>
<comment type="function">
    <text evidence="7">Essential cell division protein. May link together the upstream cell division proteins, which are predominantly cytoplasmic, with the downstream cell division proteins, which are predominantly periplasmic.</text>
</comment>
<comment type="subcellular location">
    <subcellularLocation>
        <location evidence="7">Cell inner membrane</location>
        <topology evidence="7">Single-pass type II membrane protein</topology>
    </subcellularLocation>
    <text evidence="7">Localizes to the division septum.</text>
</comment>
<keyword evidence="6 7" id="KW-0131">Cell cycle</keyword>
<keyword evidence="4 7" id="KW-1133">Transmembrane helix</keyword>
<evidence type="ECO:0000313" key="9">
    <source>
        <dbReference type="Proteomes" id="UP000236655"/>
    </source>
</evidence>
<keyword evidence="9" id="KW-1185">Reference proteome</keyword>
<comment type="similarity">
    <text evidence="7">Belongs to the FtsB family.</text>
</comment>
<dbReference type="OrthoDB" id="7061211at2"/>
<dbReference type="GO" id="GO:0005886">
    <property type="term" value="C:plasma membrane"/>
    <property type="evidence" value="ECO:0007669"/>
    <property type="project" value="UniProtKB-SubCell"/>
</dbReference>
<dbReference type="PANTHER" id="PTHR37485">
    <property type="entry name" value="CELL DIVISION PROTEIN FTSB"/>
    <property type="match status" value="1"/>
</dbReference>
<reference evidence="9" key="1">
    <citation type="submission" date="2017-11" db="EMBL/GenBank/DDBJ databases">
        <authorList>
            <person name="Chan K.G."/>
            <person name="Lee L.S."/>
        </authorList>
    </citation>
    <scope>NUCLEOTIDE SEQUENCE [LARGE SCALE GENOMIC DNA]</scope>
    <source>
        <strain evidence="9">DSM 100970</strain>
    </source>
</reference>
<evidence type="ECO:0000256" key="7">
    <source>
        <dbReference type="HAMAP-Rule" id="MF_00599"/>
    </source>
</evidence>
<keyword evidence="1 7" id="KW-1003">Cell membrane</keyword>